<dbReference type="InterPro" id="IPR003646">
    <property type="entry name" value="SH3-like_bac-type"/>
</dbReference>
<evidence type="ECO:0000256" key="8">
    <source>
        <dbReference type="SAM" id="SignalP"/>
    </source>
</evidence>
<reference evidence="10 11" key="1">
    <citation type="submission" date="2016-12" db="EMBL/GenBank/DDBJ databases">
        <title>Isolation and genomic insights into novel planktonic Zetaproteobacteria from stratified waters of the Chesapeake Bay.</title>
        <authorList>
            <person name="McAllister S.M."/>
            <person name="Kato S."/>
            <person name="Chan C.S."/>
            <person name="Chiu B.K."/>
            <person name="Field E.K."/>
        </authorList>
    </citation>
    <scope>NUCLEOTIDE SEQUENCE [LARGE SCALE GENOMIC DNA]</scope>
    <source>
        <strain evidence="10 11">CP-5</strain>
    </source>
</reference>
<dbReference type="SMART" id="SM00287">
    <property type="entry name" value="SH3b"/>
    <property type="match status" value="1"/>
</dbReference>
<name>A0A2K8L6L2_MARES</name>
<evidence type="ECO:0000256" key="7">
    <source>
        <dbReference type="SAM" id="Phobius"/>
    </source>
</evidence>
<dbReference type="RefSeq" id="WP_100278353.1">
    <property type="nucleotide sequence ID" value="NZ_CP018799.1"/>
</dbReference>
<evidence type="ECO:0000259" key="9">
    <source>
        <dbReference type="PROSITE" id="PS51781"/>
    </source>
</evidence>
<evidence type="ECO:0000313" key="11">
    <source>
        <dbReference type="Proteomes" id="UP000231701"/>
    </source>
</evidence>
<evidence type="ECO:0000313" key="10">
    <source>
        <dbReference type="EMBL" id="ATX80604.1"/>
    </source>
</evidence>
<dbReference type="Proteomes" id="UP000231701">
    <property type="component" value="Chromosome"/>
</dbReference>
<dbReference type="KEGG" id="maes:Ga0123461_2199"/>
<gene>
    <name evidence="10" type="ORF">Ga0123461_2199</name>
</gene>
<feature type="signal peptide" evidence="8">
    <location>
        <begin position="1"/>
        <end position="19"/>
    </location>
</feature>
<dbReference type="EMBL" id="CP018799">
    <property type="protein sequence ID" value="ATX80604.1"/>
    <property type="molecule type" value="Genomic_DNA"/>
</dbReference>
<dbReference type="NCBIfam" id="TIGR04211">
    <property type="entry name" value="SH3_and_anchor"/>
    <property type="match status" value="1"/>
</dbReference>
<evidence type="ECO:0000256" key="5">
    <source>
        <dbReference type="ARBA" id="ARBA00023136"/>
    </source>
</evidence>
<comment type="subcellular location">
    <subcellularLocation>
        <location evidence="1">Membrane</location>
        <topology evidence="1">Single-pass membrane protein</topology>
    </subcellularLocation>
</comment>
<dbReference type="GO" id="GO:0016020">
    <property type="term" value="C:membrane"/>
    <property type="evidence" value="ECO:0007669"/>
    <property type="project" value="UniProtKB-SubCell"/>
</dbReference>
<organism evidence="10 11">
    <name type="scientific">Mariprofundus aestuarium</name>
    <dbReference type="NCBI Taxonomy" id="1921086"/>
    <lineage>
        <taxon>Bacteria</taxon>
        <taxon>Pseudomonadati</taxon>
        <taxon>Pseudomonadota</taxon>
        <taxon>Candidatius Mariprofundia</taxon>
        <taxon>Mariprofundales</taxon>
        <taxon>Mariprofundaceae</taxon>
        <taxon>Mariprofundus</taxon>
    </lineage>
</organism>
<feature type="chain" id="PRO_5014843044" evidence="8">
    <location>
        <begin position="20"/>
        <end position="208"/>
    </location>
</feature>
<keyword evidence="4 7" id="KW-1133">Transmembrane helix</keyword>
<feature type="coiled-coil region" evidence="6">
    <location>
        <begin position="99"/>
        <end position="164"/>
    </location>
</feature>
<keyword evidence="5 7" id="KW-0472">Membrane</keyword>
<dbReference type="InterPro" id="IPR016476">
    <property type="entry name" value="SH3_dom_pro"/>
</dbReference>
<dbReference type="Pfam" id="PF08239">
    <property type="entry name" value="SH3_3"/>
    <property type="match status" value="1"/>
</dbReference>
<accession>A0A2K8L6L2</accession>
<sequence length="208" mass="22993">MRILVALVLLFVFSGTAVAETRYIVDQAQFPMRAGQSTGHKIVRMLSSGTAVELLGQSADGYSHIKAGGKEGWILSRYLMNTPAARDRLQLFEKELSQLGELKKQKLAVEAESEKLKAENSRLEADLALLRKTAASASEMLEENKSLKAGSEEAKRALEEFRSDTESITNAAYQRWFMLGGGAILAGVLLGLLLPYVRLRKKKRWGGY</sequence>
<evidence type="ECO:0000256" key="1">
    <source>
        <dbReference type="ARBA" id="ARBA00004167"/>
    </source>
</evidence>
<keyword evidence="11" id="KW-1185">Reference proteome</keyword>
<evidence type="ECO:0000256" key="3">
    <source>
        <dbReference type="ARBA" id="ARBA00022729"/>
    </source>
</evidence>
<evidence type="ECO:0000256" key="4">
    <source>
        <dbReference type="ARBA" id="ARBA00022989"/>
    </source>
</evidence>
<protein>
    <submittedName>
        <fullName evidence="10">SH3 domain protein</fullName>
    </submittedName>
</protein>
<evidence type="ECO:0000256" key="2">
    <source>
        <dbReference type="ARBA" id="ARBA00022692"/>
    </source>
</evidence>
<feature type="domain" description="SH3b" evidence="9">
    <location>
        <begin position="19"/>
        <end position="83"/>
    </location>
</feature>
<dbReference type="Gene3D" id="2.30.30.40">
    <property type="entry name" value="SH3 Domains"/>
    <property type="match status" value="1"/>
</dbReference>
<dbReference type="PROSITE" id="PS51781">
    <property type="entry name" value="SH3B"/>
    <property type="match status" value="1"/>
</dbReference>
<feature type="transmembrane region" description="Helical" evidence="7">
    <location>
        <begin position="176"/>
        <end position="197"/>
    </location>
</feature>
<keyword evidence="3 8" id="KW-0732">Signal</keyword>
<keyword evidence="2 7" id="KW-0812">Transmembrane</keyword>
<dbReference type="OrthoDB" id="9790951at2"/>
<evidence type="ECO:0000256" key="6">
    <source>
        <dbReference type="SAM" id="Coils"/>
    </source>
</evidence>
<dbReference type="AlphaFoldDB" id="A0A2K8L6L2"/>
<proteinExistence type="predicted"/>
<keyword evidence="6" id="KW-0175">Coiled coil</keyword>